<feature type="domain" description="F-box" evidence="2">
    <location>
        <begin position="49"/>
        <end position="95"/>
    </location>
</feature>
<evidence type="ECO:0000259" key="2">
    <source>
        <dbReference type="PROSITE" id="PS50181"/>
    </source>
</evidence>
<dbReference type="Proteomes" id="UP000789901">
    <property type="component" value="Unassembled WGS sequence"/>
</dbReference>
<sequence>MENFVFKALPSDLSKIPSISSIPSIPKLSSSLRRFGVSKPKPPPPQPQPITPKTLPPDLLLRIITYLPVPSLSNFARACRRFKILVYDDELWEQHLTTLGINKIYDNIVDVSIDLLCKNSEDEIKGKSTQKDNMSTSSPVIKTDNFTRQSLEFDSTIIESQKKLGLVPGLPLNSFLRSRTTSTGVARETFRKIYTTLLPYYIDFRTKRKDSRLFKEYTDPTDQAKMLARLTNFGKLNVTYDSDQINSIIETIVEYFENSALHHFELAYDAQNINEMKKWATRLLNLNGGITCIQVYIQKNSIFFDHLYSPMDNFVHITALSNEELSFTPMSEFFSSLEDELKKQAALIDKIFPPDADVFHSFTEHQSNNNIFKIIDYISEVLNEARDRDDNLYLKAVVAAYIRCLHVAEVLWKEAKPSMDKLKAEKLMYHMFETFMDEYLMTELTTIKLHCDEQIEMWNQKLIEKTSEGQTILVNSNREVYKHDYLKYFRKILTLPAQRQRGSASASPSPTSSQQSYNFDRRGSTASFHSTKSTKSFKSLNNTSNSLDLQAALSNIKFDQMQQLLSVEMALHMIHANKNALHRISVFLGYPNKMGYRIKSTLERIFIMFLQALGLRHIKRGFDTATQRLGEYKPDPESTSKGLAPLVEFFELVHIADLIQQMVQVYYEEEMSRFIDKTDFFNICTKEKKTFEKTLDDSVAAGLNIGIQVLIDHVEFILSTEQRSEEFYPQTNTPLDLKPTKACVHAVECLSSHAKLVIGCSDKNTLDVFFQEIGIRFFGSLVKHLKKFTVNINGGFQVISDLNHYCSFVTTLKQPNITPYFIALKELGNVYIISNSRDVGLFVREAGRFKGIFLAEEVYEFCQKREDWLAIKHQVEKELYGLKPEDCVLM</sequence>
<dbReference type="Pfam" id="PF07393">
    <property type="entry name" value="Sec10_HB"/>
    <property type="match status" value="1"/>
</dbReference>
<dbReference type="PANTHER" id="PTHR12100">
    <property type="entry name" value="SEC10"/>
    <property type="match status" value="1"/>
</dbReference>
<feature type="region of interest" description="Disordered" evidence="1">
    <location>
        <begin position="500"/>
        <end position="530"/>
    </location>
</feature>
<dbReference type="PANTHER" id="PTHR12100:SF1">
    <property type="entry name" value="RECYCLIN-1"/>
    <property type="match status" value="1"/>
</dbReference>
<gene>
    <name evidence="3" type="ORF">GMARGA_LOCUS18444</name>
</gene>
<evidence type="ECO:0000313" key="4">
    <source>
        <dbReference type="Proteomes" id="UP000789901"/>
    </source>
</evidence>
<dbReference type="InterPro" id="IPR009976">
    <property type="entry name" value="Sec10-like"/>
</dbReference>
<dbReference type="PROSITE" id="PS50181">
    <property type="entry name" value="FBOX"/>
    <property type="match status" value="1"/>
</dbReference>
<keyword evidence="4" id="KW-1185">Reference proteome</keyword>
<evidence type="ECO:0000313" key="3">
    <source>
        <dbReference type="EMBL" id="CAG8770317.1"/>
    </source>
</evidence>
<dbReference type="Gene3D" id="1.20.1280.50">
    <property type="match status" value="1"/>
</dbReference>
<protein>
    <submittedName>
        <fullName evidence="3">20661_t:CDS:1</fullName>
    </submittedName>
</protein>
<organism evidence="3 4">
    <name type="scientific">Gigaspora margarita</name>
    <dbReference type="NCBI Taxonomy" id="4874"/>
    <lineage>
        <taxon>Eukaryota</taxon>
        <taxon>Fungi</taxon>
        <taxon>Fungi incertae sedis</taxon>
        <taxon>Mucoromycota</taxon>
        <taxon>Glomeromycotina</taxon>
        <taxon>Glomeromycetes</taxon>
        <taxon>Diversisporales</taxon>
        <taxon>Gigasporaceae</taxon>
        <taxon>Gigaspora</taxon>
    </lineage>
</organism>
<dbReference type="Pfam" id="PF12937">
    <property type="entry name" value="F-box-like"/>
    <property type="match status" value="1"/>
</dbReference>
<evidence type="ECO:0000256" key="1">
    <source>
        <dbReference type="SAM" id="MobiDB-lite"/>
    </source>
</evidence>
<dbReference type="InterPro" id="IPR048627">
    <property type="entry name" value="Sec10_HB"/>
</dbReference>
<dbReference type="EMBL" id="CAJVQB010014737">
    <property type="protein sequence ID" value="CAG8770317.1"/>
    <property type="molecule type" value="Genomic_DNA"/>
</dbReference>
<dbReference type="SUPFAM" id="SSF81383">
    <property type="entry name" value="F-box domain"/>
    <property type="match status" value="1"/>
</dbReference>
<comment type="caution">
    <text evidence="3">The sequence shown here is derived from an EMBL/GenBank/DDBJ whole genome shotgun (WGS) entry which is preliminary data.</text>
</comment>
<proteinExistence type="predicted"/>
<name>A0ABN7VGG6_GIGMA</name>
<reference evidence="3 4" key="1">
    <citation type="submission" date="2021-06" db="EMBL/GenBank/DDBJ databases">
        <authorList>
            <person name="Kallberg Y."/>
            <person name="Tangrot J."/>
            <person name="Rosling A."/>
        </authorList>
    </citation>
    <scope>NUCLEOTIDE SEQUENCE [LARGE SCALE GENOMIC DNA]</scope>
    <source>
        <strain evidence="3 4">120-4 pot B 10/14</strain>
    </source>
</reference>
<dbReference type="InterPro" id="IPR036047">
    <property type="entry name" value="F-box-like_dom_sf"/>
</dbReference>
<feature type="compositionally biased region" description="Low complexity" evidence="1">
    <location>
        <begin position="503"/>
        <end position="516"/>
    </location>
</feature>
<dbReference type="InterPro" id="IPR001810">
    <property type="entry name" value="F-box_dom"/>
</dbReference>
<dbReference type="SMART" id="SM00256">
    <property type="entry name" value="FBOX"/>
    <property type="match status" value="1"/>
</dbReference>
<accession>A0ABN7VGG6</accession>